<evidence type="ECO:0000256" key="4">
    <source>
        <dbReference type="ARBA" id="ARBA00023027"/>
    </source>
</evidence>
<dbReference type="Pfam" id="PF00644">
    <property type="entry name" value="PARP"/>
    <property type="match status" value="1"/>
</dbReference>
<dbReference type="Gene3D" id="3.10.110.10">
    <property type="entry name" value="Ubiquitin Conjugating Enzyme"/>
    <property type="match status" value="1"/>
</dbReference>
<keyword evidence="4" id="KW-0520">NAD</keyword>
<keyword evidence="1" id="KW-0328">Glycosyltransferase</keyword>
<dbReference type="InterPro" id="IPR051838">
    <property type="entry name" value="ARTD_PARP"/>
</dbReference>
<dbReference type="Proteomes" id="UP000799772">
    <property type="component" value="Unassembled WGS sequence"/>
</dbReference>
<comment type="caution">
    <text evidence="7">The sequence shown here is derived from an EMBL/GenBank/DDBJ whole genome shotgun (WGS) entry which is preliminary data.</text>
</comment>
<proteinExistence type="predicted"/>
<dbReference type="OrthoDB" id="109543at2759"/>
<dbReference type="InterPro" id="IPR000608">
    <property type="entry name" value="UBC"/>
</dbReference>
<dbReference type="CDD" id="cd23802">
    <property type="entry name" value="UBCc_UBE2Q"/>
    <property type="match status" value="1"/>
</dbReference>
<sequence length="1213" mass="135213">MPRKQYLSDFQAVAEQTQIVGILNIRPSDESGQFHFDLQLERDGPSYEITVLVSDISDYPTEHAYYLMGEDSMPKHMAATFERLSLSHAGQTLKELLQSMSDTLRSLDLEGDTPMPDSQPEDYEDYEDGEDDDSIDDFDEAAFDTVPTKVSSHSSTTAIVPATPRFQSRIRADLMLAKSAGFKIGCHGGLLDGLSCYVSVSCRIAKLGVSEEAMQAWQVNANDYLILVMFFPNGYRSVEDLRMMDTVQQRRSVKFSVGISHSNYKPTLDEAVKAFNPVSVEDQAKEEAARASQGQSAFRGFESCFISRPLNQLLNDRLLRLVFYREVGLSWSGAEQFYNDHQGMQYGFSEEVADDKYMYPEPDSTAYPALVTQDHIGDTRRMRDVSFPLAAMQFLLRHFVRCTEFCLVCHCKLDTDLEAIKPYVCEKPLCLYQYMSLGFGPSIEHEIVTQPNVVDLLISLCHLAASSHGKLEVFPVGLGLQVPPIWPLEADYPGAAGSRASKDKSAEFPPRPTGYNAKFNRATLELLFDSNDKCPVRAGDWIVFPKSDKSETDLHCRIGSTNYFPTVSVSEPIPSYSDIEKIRALTEQKASQTKQRKPETPAPTPSFESATFYLYDLNFDEANDVWKRAVIIQLLSVLPTVMEMRKYIVETSKELSSWVNRISPAAAGLLRWIIASSRACIFQVDDIDSAEGKKVTKAENRIHGMPGWMQFRFAMGAPDKERRFLQEAKKSAEKLKPKFPTIFAWHGSMLHNWHSIIREGLHYNYVASGRAFGDGVYMSPDFHTSVGYSNQYRSHPANALNLAWPQTRLNISSIVSLQEVVNAPQQFRSRSPHFVVQHIDWVQTRYLFVKCFNPEIKLDESKTAPIDVFHQDPTLTPKGETGARIVIPASAIPRSRKTDDVLSRNAPKLVATPLTSSFASSFGNVFGTAGTSADPITLDEAKKSKAVGTSADPIDLDIDMDDGASIATADEDREIFKEDSPPPCEPILPQGKGKSKASMTDFAPGTLDVSSLPILAPPSYATPGASKRLLSDFRTLVTVQDVTPLHELGWYINPDPDLMTNLFQWIVELHSFDPTLPLAKDMKAQKITSVVLELRFGKDFPHTPPFVRVIRPRFLGFNQGGGGHVTLGGAICMELLTNTGWTAVSSLESVLLQVRMAMSSTDPRPARLVPSSQNMDYGIGEAVEAYRRACQVHGWKMPPDLLETTQDAQASRF</sequence>
<evidence type="ECO:0000313" key="8">
    <source>
        <dbReference type="Proteomes" id="UP000799772"/>
    </source>
</evidence>
<gene>
    <name evidence="7" type="ORF">NA57DRAFT_37473</name>
</gene>
<evidence type="ECO:0000256" key="5">
    <source>
        <dbReference type="SAM" id="MobiDB-lite"/>
    </source>
</evidence>
<dbReference type="SUPFAM" id="SSF54495">
    <property type="entry name" value="UBC-like"/>
    <property type="match status" value="1"/>
</dbReference>
<name>A0A9P4ID59_9PEZI</name>
<keyword evidence="2" id="KW-0808">Transferase</keyword>
<dbReference type="SUPFAM" id="SSF56399">
    <property type="entry name" value="ADP-ribosylation"/>
    <property type="match status" value="1"/>
</dbReference>
<evidence type="ECO:0000259" key="6">
    <source>
        <dbReference type="PROSITE" id="PS50127"/>
    </source>
</evidence>
<dbReference type="InterPro" id="IPR016135">
    <property type="entry name" value="UBQ-conjugating_enzyme/RWD"/>
</dbReference>
<feature type="region of interest" description="Disordered" evidence="5">
    <location>
        <begin position="107"/>
        <end position="131"/>
    </location>
</feature>
<dbReference type="PROSITE" id="PS50127">
    <property type="entry name" value="UBC_2"/>
    <property type="match status" value="1"/>
</dbReference>
<organism evidence="7 8">
    <name type="scientific">Rhizodiscina lignyota</name>
    <dbReference type="NCBI Taxonomy" id="1504668"/>
    <lineage>
        <taxon>Eukaryota</taxon>
        <taxon>Fungi</taxon>
        <taxon>Dikarya</taxon>
        <taxon>Ascomycota</taxon>
        <taxon>Pezizomycotina</taxon>
        <taxon>Dothideomycetes</taxon>
        <taxon>Pleosporomycetidae</taxon>
        <taxon>Aulographales</taxon>
        <taxon>Rhizodiscinaceae</taxon>
        <taxon>Rhizodiscina</taxon>
    </lineage>
</organism>
<evidence type="ECO:0000256" key="2">
    <source>
        <dbReference type="ARBA" id="ARBA00022679"/>
    </source>
</evidence>
<dbReference type="FunFam" id="3.10.110.10:FF:000107">
    <property type="entry name" value="Ubiquitin conjugating enzyme, putative"/>
    <property type="match status" value="1"/>
</dbReference>
<feature type="compositionally biased region" description="Acidic residues" evidence="5">
    <location>
        <begin position="119"/>
        <end position="131"/>
    </location>
</feature>
<reference evidence="7" key="1">
    <citation type="journal article" date="2020" name="Stud. Mycol.">
        <title>101 Dothideomycetes genomes: a test case for predicting lifestyles and emergence of pathogens.</title>
        <authorList>
            <person name="Haridas S."/>
            <person name="Albert R."/>
            <person name="Binder M."/>
            <person name="Bloem J."/>
            <person name="Labutti K."/>
            <person name="Salamov A."/>
            <person name="Andreopoulos B."/>
            <person name="Baker S."/>
            <person name="Barry K."/>
            <person name="Bills G."/>
            <person name="Bluhm B."/>
            <person name="Cannon C."/>
            <person name="Castanera R."/>
            <person name="Culley D."/>
            <person name="Daum C."/>
            <person name="Ezra D."/>
            <person name="Gonzalez J."/>
            <person name="Henrissat B."/>
            <person name="Kuo A."/>
            <person name="Liang C."/>
            <person name="Lipzen A."/>
            <person name="Lutzoni F."/>
            <person name="Magnuson J."/>
            <person name="Mondo S."/>
            <person name="Nolan M."/>
            <person name="Ohm R."/>
            <person name="Pangilinan J."/>
            <person name="Park H.-J."/>
            <person name="Ramirez L."/>
            <person name="Alfaro M."/>
            <person name="Sun H."/>
            <person name="Tritt A."/>
            <person name="Yoshinaga Y."/>
            <person name="Zwiers L.-H."/>
            <person name="Turgeon B."/>
            <person name="Goodwin S."/>
            <person name="Spatafora J."/>
            <person name="Crous P."/>
            <person name="Grigoriev I."/>
        </authorList>
    </citation>
    <scope>NUCLEOTIDE SEQUENCE</scope>
    <source>
        <strain evidence="7">CBS 133067</strain>
    </source>
</reference>
<dbReference type="Gene3D" id="3.90.228.10">
    <property type="match status" value="1"/>
</dbReference>
<feature type="domain" description="UBC core" evidence="6">
    <location>
        <begin position="1024"/>
        <end position="1199"/>
    </location>
</feature>
<evidence type="ECO:0000256" key="3">
    <source>
        <dbReference type="ARBA" id="ARBA00022695"/>
    </source>
</evidence>
<keyword evidence="3" id="KW-0548">Nucleotidyltransferase</keyword>
<keyword evidence="8" id="KW-1185">Reference proteome</keyword>
<evidence type="ECO:0000256" key="1">
    <source>
        <dbReference type="ARBA" id="ARBA00022676"/>
    </source>
</evidence>
<accession>A0A9P4ID59</accession>
<feature type="region of interest" description="Disordered" evidence="5">
    <location>
        <begin position="973"/>
        <end position="999"/>
    </location>
</feature>
<protein>
    <recommendedName>
        <fullName evidence="6">UBC core domain-containing protein</fullName>
    </recommendedName>
</protein>
<dbReference type="GO" id="GO:0003950">
    <property type="term" value="F:NAD+ poly-ADP-ribosyltransferase activity"/>
    <property type="evidence" value="ECO:0007669"/>
    <property type="project" value="InterPro"/>
</dbReference>
<dbReference type="AlphaFoldDB" id="A0A9P4ID59"/>
<dbReference type="EMBL" id="ML978125">
    <property type="protein sequence ID" value="KAF2099395.1"/>
    <property type="molecule type" value="Genomic_DNA"/>
</dbReference>
<dbReference type="GO" id="GO:0016779">
    <property type="term" value="F:nucleotidyltransferase activity"/>
    <property type="evidence" value="ECO:0007669"/>
    <property type="project" value="UniProtKB-KW"/>
</dbReference>
<dbReference type="PANTHER" id="PTHR21328">
    <property type="entry name" value="POLY ADP-RIBOSE POLYMERASE FAMILY, MEMBER PARP"/>
    <property type="match status" value="1"/>
</dbReference>
<evidence type="ECO:0000313" key="7">
    <source>
        <dbReference type="EMBL" id="KAF2099395.1"/>
    </source>
</evidence>
<dbReference type="InterPro" id="IPR012317">
    <property type="entry name" value="Poly(ADP-ribose)pol_cat_dom"/>
</dbReference>